<comment type="subunit">
    <text evidence="2 6">Heterotrimer of A, B and C subunits.</text>
</comment>
<dbReference type="EMBL" id="AP025628">
    <property type="protein sequence ID" value="BDG61249.1"/>
    <property type="molecule type" value="Genomic_DNA"/>
</dbReference>
<dbReference type="GO" id="GO:0006450">
    <property type="term" value="P:regulation of translational fidelity"/>
    <property type="evidence" value="ECO:0007669"/>
    <property type="project" value="InterPro"/>
</dbReference>
<dbReference type="Pfam" id="PF02686">
    <property type="entry name" value="GatC"/>
    <property type="match status" value="1"/>
</dbReference>
<dbReference type="KEGG" id="cmic:caldi_23390"/>
<dbReference type="GO" id="GO:0005524">
    <property type="term" value="F:ATP binding"/>
    <property type="evidence" value="ECO:0007669"/>
    <property type="project" value="UniProtKB-KW"/>
</dbReference>
<proteinExistence type="inferred from homology"/>
<evidence type="ECO:0000256" key="4">
    <source>
        <dbReference type="ARBA" id="ARBA00047380"/>
    </source>
</evidence>
<name>A0AA35GAF6_9FIRM</name>
<gene>
    <name evidence="6 7" type="primary">gatC</name>
    <name evidence="7" type="ORF">caldi_23390</name>
</gene>
<comment type="catalytic activity">
    <reaction evidence="4 6">
        <text>L-aspartyl-tRNA(Asn) + L-glutamine + ATP + H2O = L-asparaginyl-tRNA(Asn) + L-glutamate + ADP + phosphate + 2 H(+)</text>
        <dbReference type="Rhea" id="RHEA:14513"/>
        <dbReference type="Rhea" id="RHEA-COMP:9674"/>
        <dbReference type="Rhea" id="RHEA-COMP:9677"/>
        <dbReference type="ChEBI" id="CHEBI:15377"/>
        <dbReference type="ChEBI" id="CHEBI:15378"/>
        <dbReference type="ChEBI" id="CHEBI:29985"/>
        <dbReference type="ChEBI" id="CHEBI:30616"/>
        <dbReference type="ChEBI" id="CHEBI:43474"/>
        <dbReference type="ChEBI" id="CHEBI:58359"/>
        <dbReference type="ChEBI" id="CHEBI:78515"/>
        <dbReference type="ChEBI" id="CHEBI:78516"/>
        <dbReference type="ChEBI" id="CHEBI:456216"/>
    </reaction>
</comment>
<dbReference type="Gene3D" id="1.10.20.60">
    <property type="entry name" value="Glu-tRNAGln amidotransferase C subunit, N-terminal domain"/>
    <property type="match status" value="1"/>
</dbReference>
<dbReference type="Proteomes" id="UP001163687">
    <property type="component" value="Chromosome"/>
</dbReference>
<keyword evidence="6" id="KW-0648">Protein biosynthesis</keyword>
<dbReference type="HAMAP" id="MF_00122">
    <property type="entry name" value="GatC"/>
    <property type="match status" value="1"/>
</dbReference>
<sequence length="96" mass="10704">MAISREEVEHVARLARLGLSEEEKDRFTVQLGRILEHVAALQRLDTEGVPPTFHVLPLQNVLRADEVLPSLPREEALARAPETGEGTFRVPKITEG</sequence>
<reference evidence="7" key="1">
    <citation type="submission" date="2022-03" db="EMBL/GenBank/DDBJ databases">
        <title>Complete genome sequence of Caldinitratiruptor microaerophilus.</title>
        <authorList>
            <person name="Mukaiyama R."/>
            <person name="Nishiyama T."/>
            <person name="Ueda K."/>
        </authorList>
    </citation>
    <scope>NUCLEOTIDE SEQUENCE</scope>
    <source>
        <strain evidence="7">JCM 16183</strain>
    </source>
</reference>
<dbReference type="AlphaFoldDB" id="A0AA35GAF6"/>
<evidence type="ECO:0000313" key="8">
    <source>
        <dbReference type="Proteomes" id="UP001163687"/>
    </source>
</evidence>
<dbReference type="PANTHER" id="PTHR15004:SF0">
    <property type="entry name" value="GLUTAMYL-TRNA(GLN) AMIDOTRANSFERASE SUBUNIT C, MITOCHONDRIAL"/>
    <property type="match status" value="1"/>
</dbReference>
<evidence type="ECO:0000256" key="3">
    <source>
        <dbReference type="ARBA" id="ARBA00024799"/>
    </source>
</evidence>
<dbReference type="GO" id="GO:0050567">
    <property type="term" value="F:glutaminyl-tRNA synthase (glutamine-hydrolyzing) activity"/>
    <property type="evidence" value="ECO:0007669"/>
    <property type="project" value="UniProtKB-UniRule"/>
</dbReference>
<dbReference type="RefSeq" id="WP_264841910.1">
    <property type="nucleotide sequence ID" value="NZ_AP025628.1"/>
</dbReference>
<dbReference type="InterPro" id="IPR003837">
    <property type="entry name" value="GatC"/>
</dbReference>
<dbReference type="InterPro" id="IPR036113">
    <property type="entry name" value="Asp/Glu-ADT_sf_sub_c"/>
</dbReference>
<dbReference type="NCBIfam" id="TIGR00135">
    <property type="entry name" value="gatC"/>
    <property type="match status" value="1"/>
</dbReference>
<dbReference type="PANTHER" id="PTHR15004">
    <property type="entry name" value="GLUTAMYL-TRNA(GLN) AMIDOTRANSFERASE SUBUNIT C, MITOCHONDRIAL"/>
    <property type="match status" value="1"/>
</dbReference>
<evidence type="ECO:0000256" key="6">
    <source>
        <dbReference type="HAMAP-Rule" id="MF_00122"/>
    </source>
</evidence>
<evidence type="ECO:0000313" key="7">
    <source>
        <dbReference type="EMBL" id="BDG61249.1"/>
    </source>
</evidence>
<keyword evidence="8" id="KW-1185">Reference proteome</keyword>
<keyword evidence="6" id="KW-0436">Ligase</keyword>
<protein>
    <recommendedName>
        <fullName evidence="6">Aspartyl/glutamyl-tRNA(Asn/Gln) amidotransferase subunit C</fullName>
        <shortName evidence="6">Asp/Glu-ADT subunit C</shortName>
        <ecNumber evidence="6">6.3.5.-</ecNumber>
    </recommendedName>
</protein>
<comment type="catalytic activity">
    <reaction evidence="5 6">
        <text>L-glutamyl-tRNA(Gln) + L-glutamine + ATP + H2O = L-glutaminyl-tRNA(Gln) + L-glutamate + ADP + phosphate + H(+)</text>
        <dbReference type="Rhea" id="RHEA:17521"/>
        <dbReference type="Rhea" id="RHEA-COMP:9681"/>
        <dbReference type="Rhea" id="RHEA-COMP:9684"/>
        <dbReference type="ChEBI" id="CHEBI:15377"/>
        <dbReference type="ChEBI" id="CHEBI:15378"/>
        <dbReference type="ChEBI" id="CHEBI:29985"/>
        <dbReference type="ChEBI" id="CHEBI:30616"/>
        <dbReference type="ChEBI" id="CHEBI:43474"/>
        <dbReference type="ChEBI" id="CHEBI:58359"/>
        <dbReference type="ChEBI" id="CHEBI:78520"/>
        <dbReference type="ChEBI" id="CHEBI:78521"/>
        <dbReference type="ChEBI" id="CHEBI:456216"/>
    </reaction>
</comment>
<comment type="similarity">
    <text evidence="1 6">Belongs to the GatC family.</text>
</comment>
<dbReference type="GO" id="GO:0006412">
    <property type="term" value="P:translation"/>
    <property type="evidence" value="ECO:0007669"/>
    <property type="project" value="UniProtKB-UniRule"/>
</dbReference>
<dbReference type="EC" id="6.3.5.-" evidence="6"/>
<keyword evidence="6" id="KW-0067">ATP-binding</keyword>
<evidence type="ECO:0000256" key="5">
    <source>
        <dbReference type="ARBA" id="ARBA00047913"/>
    </source>
</evidence>
<organism evidence="7 8">
    <name type="scientific">Caldinitratiruptor microaerophilus</name>
    <dbReference type="NCBI Taxonomy" id="671077"/>
    <lineage>
        <taxon>Bacteria</taxon>
        <taxon>Bacillati</taxon>
        <taxon>Bacillota</taxon>
        <taxon>Clostridia</taxon>
        <taxon>Eubacteriales</taxon>
        <taxon>Symbiobacteriaceae</taxon>
        <taxon>Caldinitratiruptor</taxon>
    </lineage>
</organism>
<comment type="function">
    <text evidence="3 6">Allows the formation of correctly charged Asn-tRNA(Asn) or Gln-tRNA(Gln) through the transamidation of misacylated Asp-tRNA(Asn) or Glu-tRNA(Gln) in organisms which lack either or both of asparaginyl-tRNA or glutaminyl-tRNA synthetases. The reaction takes place in the presence of glutamine and ATP through an activated phospho-Asp-tRNA(Asn) or phospho-Glu-tRNA(Gln).</text>
</comment>
<accession>A0AA35GAF6</accession>
<evidence type="ECO:0000256" key="1">
    <source>
        <dbReference type="ARBA" id="ARBA00010757"/>
    </source>
</evidence>
<evidence type="ECO:0000256" key="2">
    <source>
        <dbReference type="ARBA" id="ARBA00011123"/>
    </source>
</evidence>
<dbReference type="GO" id="GO:0070681">
    <property type="term" value="P:glutaminyl-tRNAGln biosynthesis via transamidation"/>
    <property type="evidence" value="ECO:0007669"/>
    <property type="project" value="TreeGrafter"/>
</dbReference>
<keyword evidence="6" id="KW-0547">Nucleotide-binding</keyword>
<dbReference type="SUPFAM" id="SSF141000">
    <property type="entry name" value="Glu-tRNAGln amidotransferase C subunit"/>
    <property type="match status" value="1"/>
</dbReference>